<reference evidence="1 2" key="1">
    <citation type="submission" date="2020-04" db="EMBL/GenBank/DDBJ databases">
        <title>Molecular characterization of pseudomonads from Agaricus bisporus reveal novel blotch 2 pathogens in Western Europe.</title>
        <authorList>
            <person name="Taparia T."/>
            <person name="Krijger M."/>
            <person name="Haynes E."/>
            <person name="Elpinstone J.G."/>
            <person name="Noble R."/>
            <person name="Van Der Wolf J."/>
        </authorList>
    </citation>
    <scope>NUCLEOTIDE SEQUENCE [LARGE SCALE GENOMIC DNA]</scope>
    <source>
        <strain evidence="1 2">P7774</strain>
    </source>
</reference>
<organism evidence="1 2">
    <name type="scientific">Pseudomonas reactans</name>
    <dbReference type="NCBI Taxonomy" id="117680"/>
    <lineage>
        <taxon>Bacteria</taxon>
        <taxon>Pseudomonadati</taxon>
        <taxon>Pseudomonadota</taxon>
        <taxon>Gammaproteobacteria</taxon>
        <taxon>Pseudomonadales</taxon>
        <taxon>Pseudomonadaceae</taxon>
        <taxon>Pseudomonas</taxon>
    </lineage>
</organism>
<comment type="caution">
    <text evidence="1">The sequence shown here is derived from an EMBL/GenBank/DDBJ whole genome shotgun (WGS) entry which is preliminary data.</text>
</comment>
<keyword evidence="2" id="KW-1185">Reference proteome</keyword>
<protein>
    <submittedName>
        <fullName evidence="1">Uncharacterized protein</fullName>
    </submittedName>
</protein>
<dbReference type="RefSeq" id="WP_177061954.1">
    <property type="nucleotide sequence ID" value="NZ_JACARY010000078.1"/>
</dbReference>
<proteinExistence type="predicted"/>
<evidence type="ECO:0000313" key="2">
    <source>
        <dbReference type="Proteomes" id="UP000572863"/>
    </source>
</evidence>
<name>A0ABX2R331_9PSED</name>
<dbReference type="Proteomes" id="UP000572863">
    <property type="component" value="Unassembled WGS sequence"/>
</dbReference>
<accession>A0ABX2R331</accession>
<evidence type="ECO:0000313" key="1">
    <source>
        <dbReference type="EMBL" id="NWD98486.1"/>
    </source>
</evidence>
<sequence length="45" mass="4936">MSNRSSGMAKAENVIGATFDSVSGKSKKFSFYILQNMPFYLIGVI</sequence>
<dbReference type="EMBL" id="JACARY010000078">
    <property type="protein sequence ID" value="NWD98486.1"/>
    <property type="molecule type" value="Genomic_DNA"/>
</dbReference>
<gene>
    <name evidence="1" type="ORF">HX871_29115</name>
</gene>